<evidence type="ECO:0000256" key="2">
    <source>
        <dbReference type="ARBA" id="ARBA00023125"/>
    </source>
</evidence>
<evidence type="ECO:0000313" key="8">
    <source>
        <dbReference type="EMBL" id="MBO1864081.1"/>
    </source>
</evidence>
<name>A0A939M6N0_9BRAD</name>
<evidence type="ECO:0000256" key="1">
    <source>
        <dbReference type="ARBA" id="ARBA00022908"/>
    </source>
</evidence>
<feature type="compositionally biased region" description="Basic and acidic residues" evidence="6">
    <location>
        <begin position="152"/>
        <end position="166"/>
    </location>
</feature>
<dbReference type="EMBL" id="CP086136">
    <property type="protein sequence ID" value="UEM16851.1"/>
    <property type="molecule type" value="Genomic_DNA"/>
</dbReference>
<reference evidence="8" key="1">
    <citation type="submission" date="2021-03" db="EMBL/GenBank/DDBJ databases">
        <title>Whole Genome Sequence of Bradyrhizobium sp. Strain 144S4.</title>
        <authorList>
            <person name="Bromfield E.S.P."/>
            <person name="Cloutier S."/>
        </authorList>
    </citation>
    <scope>NUCLEOTIDE SEQUENCE [LARGE SCALE GENOMIC DNA]</scope>
    <source>
        <strain evidence="8">144S4</strain>
    </source>
</reference>
<dbReference type="GO" id="GO:0003677">
    <property type="term" value="F:DNA binding"/>
    <property type="evidence" value="ECO:0007669"/>
    <property type="project" value="UniProtKB-KW"/>
</dbReference>
<sequence length="208" mass="23150">MFVRAYLRASTQDQDANRAEGQLKAFAKDHGLKIAAWYRENESGTKLDRPELFKLLSDAQEGDVLLIEQVDRLSRLDESDWKKLRAMIDAKGVRIVALDLPTSHQFIGANADSFTGRVLAAVNGMVLDILAATARKDYEDRRRRQSQGIAKAKTDGKFKGRPENVDRNAGIEGMLNSKMSWGDIQKATGCGRATIAKIVKRMKDQKAA</sequence>
<dbReference type="InterPro" id="IPR050639">
    <property type="entry name" value="SSR_resolvase"/>
</dbReference>
<evidence type="ECO:0000259" key="7">
    <source>
        <dbReference type="PROSITE" id="PS51736"/>
    </source>
</evidence>
<dbReference type="PROSITE" id="PS00397">
    <property type="entry name" value="RECOMBINASES_1"/>
    <property type="match status" value="1"/>
</dbReference>
<dbReference type="InterPro" id="IPR006119">
    <property type="entry name" value="Resolv_N"/>
</dbReference>
<dbReference type="PROSITE" id="PS00398">
    <property type="entry name" value="RECOMBINASES_2"/>
    <property type="match status" value="1"/>
</dbReference>
<proteinExistence type="predicted"/>
<dbReference type="FunFam" id="3.40.50.1390:FF:000010">
    <property type="entry name" value="Recombinase resolvase family"/>
    <property type="match status" value="1"/>
</dbReference>
<reference evidence="9 10" key="2">
    <citation type="journal article" date="2022" name="Int. J. Syst. Evol. Microbiol.">
        <title>Strains of Bradyrhizobium barranii sp. nov. associated with legumes native to Canada are symbionts of soybeans and belong to different subspecies (subsp. barranii subsp. nov. and subsp. apii subsp. nov.) and symbiovars (sv. glycinearum and sv. septentrionale).</title>
        <authorList>
            <person name="Bromfield E.S.P."/>
            <person name="Cloutier S."/>
            <person name="Wasai-Hara S."/>
            <person name="Minamisawa K."/>
        </authorList>
    </citation>
    <scope>NUCLEOTIDE SEQUENCE [LARGE SCALE GENOMIC DNA]</scope>
    <source>
        <strain evidence="9 10">144S4</strain>
    </source>
</reference>
<evidence type="ECO:0000256" key="4">
    <source>
        <dbReference type="PIRSR" id="PIRSR606118-50"/>
    </source>
</evidence>
<dbReference type="GO" id="GO:0015074">
    <property type="term" value="P:DNA integration"/>
    <property type="evidence" value="ECO:0007669"/>
    <property type="project" value="UniProtKB-KW"/>
</dbReference>
<dbReference type="Proteomes" id="UP000664702">
    <property type="component" value="Chromosome"/>
</dbReference>
<dbReference type="SMART" id="SM00857">
    <property type="entry name" value="Resolvase"/>
    <property type="match status" value="1"/>
</dbReference>
<keyword evidence="3" id="KW-0233">DNA recombination</keyword>
<evidence type="ECO:0000313" key="10">
    <source>
        <dbReference type="Proteomes" id="UP000664702"/>
    </source>
</evidence>
<dbReference type="PANTHER" id="PTHR30461">
    <property type="entry name" value="DNA-INVERTASE FROM LAMBDOID PROPHAGE"/>
    <property type="match status" value="1"/>
</dbReference>
<evidence type="ECO:0000313" key="9">
    <source>
        <dbReference type="EMBL" id="UEM16851.1"/>
    </source>
</evidence>
<dbReference type="Pfam" id="PF00239">
    <property type="entry name" value="Resolvase"/>
    <property type="match status" value="1"/>
</dbReference>
<feature type="domain" description="Resolvase/invertase-type recombinase catalytic" evidence="7">
    <location>
        <begin position="2"/>
        <end position="156"/>
    </location>
</feature>
<protein>
    <submittedName>
        <fullName evidence="8">Recombinase family protein</fullName>
    </submittedName>
</protein>
<dbReference type="Gene3D" id="3.40.50.1390">
    <property type="entry name" value="Resolvase, N-terminal catalytic domain"/>
    <property type="match status" value="1"/>
</dbReference>
<dbReference type="KEGG" id="bban:J4G43_023085"/>
<keyword evidence="2" id="KW-0238">DNA-binding</keyword>
<dbReference type="EMBL" id="JAGEMI010000001">
    <property type="protein sequence ID" value="MBO1864081.1"/>
    <property type="molecule type" value="Genomic_DNA"/>
</dbReference>
<evidence type="ECO:0000256" key="5">
    <source>
        <dbReference type="PROSITE-ProRule" id="PRU10137"/>
    </source>
</evidence>
<feature type="region of interest" description="Disordered" evidence="6">
    <location>
        <begin position="141"/>
        <end position="167"/>
    </location>
</feature>
<dbReference type="GO" id="GO:0000150">
    <property type="term" value="F:DNA strand exchange activity"/>
    <property type="evidence" value="ECO:0007669"/>
    <property type="project" value="InterPro"/>
</dbReference>
<dbReference type="PANTHER" id="PTHR30461:SF25">
    <property type="entry name" value="RESOLVASE-RELATED"/>
    <property type="match status" value="1"/>
</dbReference>
<dbReference type="InterPro" id="IPR006118">
    <property type="entry name" value="Recombinase_CS"/>
</dbReference>
<dbReference type="InterPro" id="IPR036162">
    <property type="entry name" value="Resolvase-like_N_sf"/>
</dbReference>
<evidence type="ECO:0000256" key="3">
    <source>
        <dbReference type="ARBA" id="ARBA00023172"/>
    </source>
</evidence>
<dbReference type="CDD" id="cd03767">
    <property type="entry name" value="SR_Res_par"/>
    <property type="match status" value="1"/>
</dbReference>
<feature type="active site" description="O-(5'-phospho-DNA)-serine intermediate" evidence="4 5">
    <location>
        <position position="10"/>
    </location>
</feature>
<gene>
    <name evidence="9" type="ORF">J4G43_023085</name>
    <name evidence="8" type="ORF">J4G43_25110</name>
</gene>
<dbReference type="RefSeq" id="WP_028149706.1">
    <property type="nucleotide sequence ID" value="NZ_CP086136.1"/>
</dbReference>
<dbReference type="PROSITE" id="PS51736">
    <property type="entry name" value="RECOMBINASES_3"/>
    <property type="match status" value="1"/>
</dbReference>
<organism evidence="8">
    <name type="scientific">Bradyrhizobium barranii subsp. barranii</name>
    <dbReference type="NCBI Taxonomy" id="2823807"/>
    <lineage>
        <taxon>Bacteria</taxon>
        <taxon>Pseudomonadati</taxon>
        <taxon>Pseudomonadota</taxon>
        <taxon>Alphaproteobacteria</taxon>
        <taxon>Hyphomicrobiales</taxon>
        <taxon>Nitrobacteraceae</taxon>
        <taxon>Bradyrhizobium</taxon>
        <taxon>Bradyrhizobium barranii</taxon>
    </lineage>
</organism>
<keyword evidence="1" id="KW-0229">DNA integration</keyword>
<dbReference type="AlphaFoldDB" id="A0A939M6N0"/>
<evidence type="ECO:0000256" key="6">
    <source>
        <dbReference type="SAM" id="MobiDB-lite"/>
    </source>
</evidence>
<dbReference type="SUPFAM" id="SSF53041">
    <property type="entry name" value="Resolvase-like"/>
    <property type="match status" value="1"/>
</dbReference>
<accession>A0A939M6N0</accession>